<accession>A0AAV2DUH4</accession>
<gene>
    <name evidence="2" type="ORF">LTRI10_LOCUS18705</name>
</gene>
<proteinExistence type="predicted"/>
<sequence length="84" mass="9119">MDGEAPPLLKLSDWRSESSGPVQRLDGNEVSGHRRAKLVVKWRRAREAVDTGGDMRGFTSFSPSLLILLSIPSQANPTSSLPST</sequence>
<organism evidence="2 3">
    <name type="scientific">Linum trigynum</name>
    <dbReference type="NCBI Taxonomy" id="586398"/>
    <lineage>
        <taxon>Eukaryota</taxon>
        <taxon>Viridiplantae</taxon>
        <taxon>Streptophyta</taxon>
        <taxon>Embryophyta</taxon>
        <taxon>Tracheophyta</taxon>
        <taxon>Spermatophyta</taxon>
        <taxon>Magnoliopsida</taxon>
        <taxon>eudicotyledons</taxon>
        <taxon>Gunneridae</taxon>
        <taxon>Pentapetalae</taxon>
        <taxon>rosids</taxon>
        <taxon>fabids</taxon>
        <taxon>Malpighiales</taxon>
        <taxon>Linaceae</taxon>
        <taxon>Linum</taxon>
    </lineage>
</organism>
<dbReference type="AlphaFoldDB" id="A0AAV2DUH4"/>
<evidence type="ECO:0000313" key="3">
    <source>
        <dbReference type="Proteomes" id="UP001497516"/>
    </source>
</evidence>
<keyword evidence="3" id="KW-1185">Reference proteome</keyword>
<dbReference type="EMBL" id="OZ034816">
    <property type="protein sequence ID" value="CAL1377020.1"/>
    <property type="molecule type" value="Genomic_DNA"/>
</dbReference>
<feature type="region of interest" description="Disordered" evidence="1">
    <location>
        <begin position="1"/>
        <end position="29"/>
    </location>
</feature>
<name>A0AAV2DUH4_9ROSI</name>
<dbReference type="Proteomes" id="UP001497516">
    <property type="component" value="Chromosome 3"/>
</dbReference>
<evidence type="ECO:0000313" key="2">
    <source>
        <dbReference type="EMBL" id="CAL1377020.1"/>
    </source>
</evidence>
<evidence type="ECO:0000256" key="1">
    <source>
        <dbReference type="SAM" id="MobiDB-lite"/>
    </source>
</evidence>
<reference evidence="2 3" key="1">
    <citation type="submission" date="2024-04" db="EMBL/GenBank/DDBJ databases">
        <authorList>
            <person name="Fracassetti M."/>
        </authorList>
    </citation>
    <scope>NUCLEOTIDE SEQUENCE [LARGE SCALE GENOMIC DNA]</scope>
</reference>
<protein>
    <submittedName>
        <fullName evidence="2">Uncharacterized protein</fullName>
    </submittedName>
</protein>